<evidence type="ECO:0000313" key="4">
    <source>
        <dbReference type="Proteomes" id="UP000294664"/>
    </source>
</evidence>
<feature type="region of interest" description="Disordered" evidence="1">
    <location>
        <begin position="1"/>
        <end position="20"/>
    </location>
</feature>
<dbReference type="Pfam" id="PF17765">
    <property type="entry name" value="MLTR_LBD"/>
    <property type="match status" value="1"/>
</dbReference>
<dbReference type="AlphaFoldDB" id="A0A4V2UXE9"/>
<dbReference type="RefSeq" id="WP_245504730.1">
    <property type="nucleotide sequence ID" value="NZ_SMAI01000010.1"/>
</dbReference>
<dbReference type="Proteomes" id="UP000294664">
    <property type="component" value="Unassembled WGS sequence"/>
</dbReference>
<reference evidence="3 4" key="1">
    <citation type="submission" date="2019-03" db="EMBL/GenBank/DDBJ databases">
        <title>Genomic Encyclopedia of Type Strains, Phase IV (KMG-IV): sequencing the most valuable type-strain genomes for metagenomic binning, comparative biology and taxonomic classification.</title>
        <authorList>
            <person name="Goeker M."/>
        </authorList>
    </citation>
    <scope>NUCLEOTIDE SEQUENCE [LARGE SCALE GENOMIC DNA]</scope>
    <source>
        <strain evidence="3 4">DSM 9035</strain>
    </source>
</reference>
<dbReference type="InterPro" id="IPR001387">
    <property type="entry name" value="Cro/C1-type_HTH"/>
</dbReference>
<protein>
    <submittedName>
        <fullName evidence="3">Helix-turn-helix protein</fullName>
    </submittedName>
</protein>
<evidence type="ECO:0000259" key="2">
    <source>
        <dbReference type="SMART" id="SM00530"/>
    </source>
</evidence>
<proteinExistence type="predicted"/>
<dbReference type="Pfam" id="PF13560">
    <property type="entry name" value="HTH_31"/>
    <property type="match status" value="1"/>
</dbReference>
<accession>A0A4V2UXE9</accession>
<organism evidence="3 4">
    <name type="scientific">Aquabacter spiritensis</name>
    <dbReference type="NCBI Taxonomy" id="933073"/>
    <lineage>
        <taxon>Bacteria</taxon>
        <taxon>Pseudomonadati</taxon>
        <taxon>Pseudomonadota</taxon>
        <taxon>Alphaproteobacteria</taxon>
        <taxon>Hyphomicrobiales</taxon>
        <taxon>Xanthobacteraceae</taxon>
        <taxon>Aquabacter</taxon>
    </lineage>
</organism>
<feature type="domain" description="HTH cro/C1-type" evidence="2">
    <location>
        <begin position="24"/>
        <end position="94"/>
    </location>
</feature>
<dbReference type="EMBL" id="SMAI01000010">
    <property type="protein sequence ID" value="TCT03248.1"/>
    <property type="molecule type" value="Genomic_DNA"/>
</dbReference>
<dbReference type="GO" id="GO:0003677">
    <property type="term" value="F:DNA binding"/>
    <property type="evidence" value="ECO:0007669"/>
    <property type="project" value="InterPro"/>
</dbReference>
<dbReference type="InterPro" id="IPR041413">
    <property type="entry name" value="MLTR_LBD"/>
</dbReference>
<dbReference type="PANTHER" id="PTHR35010">
    <property type="entry name" value="BLL4672 PROTEIN-RELATED"/>
    <property type="match status" value="1"/>
</dbReference>
<dbReference type="Gene3D" id="3.30.450.180">
    <property type="match status" value="1"/>
</dbReference>
<comment type="caution">
    <text evidence="3">The sequence shown here is derived from an EMBL/GenBank/DDBJ whole genome shotgun (WGS) entry which is preliminary data.</text>
</comment>
<keyword evidence="4" id="KW-1185">Reference proteome</keyword>
<dbReference type="CDD" id="cd00093">
    <property type="entry name" value="HTH_XRE"/>
    <property type="match status" value="1"/>
</dbReference>
<dbReference type="SMART" id="SM00530">
    <property type="entry name" value="HTH_XRE"/>
    <property type="match status" value="1"/>
</dbReference>
<name>A0A4V2UXE9_9HYPH</name>
<sequence length="283" mass="31241">MRRYTGIMTNSQDGGDDGQRLGAFLKDRRQRLDAAALGFAGRRRTPGLRREEVAQRAGISTTWYTWLEQGRGGAPSPRVLDSLADALMMTEAEREHLFLVGLGHPPKARTTPRAGISGRLQRLLDAMPTIPATIATATWDIVGWNRAARLALTDYEALAPEERNILRRMFLDPATRAAQSDWEAVARFLVATFRAETARIGENARAAGLIAELAGQSAAFTRMWAEIDVRTTGEGAKTIRHAAVGEITFEFSSFAIDGRPDLKLMIYNPAGADDVEKMRRLCR</sequence>
<evidence type="ECO:0000256" key="1">
    <source>
        <dbReference type="SAM" id="MobiDB-lite"/>
    </source>
</evidence>
<dbReference type="PANTHER" id="PTHR35010:SF2">
    <property type="entry name" value="BLL4672 PROTEIN"/>
    <property type="match status" value="1"/>
</dbReference>
<dbReference type="Gene3D" id="1.10.260.40">
    <property type="entry name" value="lambda repressor-like DNA-binding domains"/>
    <property type="match status" value="1"/>
</dbReference>
<dbReference type="SUPFAM" id="SSF47413">
    <property type="entry name" value="lambda repressor-like DNA-binding domains"/>
    <property type="match status" value="1"/>
</dbReference>
<evidence type="ECO:0000313" key="3">
    <source>
        <dbReference type="EMBL" id="TCT03248.1"/>
    </source>
</evidence>
<gene>
    <name evidence="3" type="ORF">EDC64_110113</name>
</gene>
<dbReference type="InterPro" id="IPR010982">
    <property type="entry name" value="Lambda_DNA-bd_dom_sf"/>
</dbReference>